<comment type="pathway">
    <text evidence="10">Amine and polyamine biosynthesis; S-adenosylmethioninamine biosynthesis; S-adenosylmethioninamine from S-adenosyl-L-methionine: step 1/1.</text>
</comment>
<evidence type="ECO:0000313" key="12">
    <source>
        <dbReference type="Proteomes" id="UP001521209"/>
    </source>
</evidence>
<keyword evidence="12" id="KW-1185">Reference proteome</keyword>
<gene>
    <name evidence="11" type="primary">speD</name>
    <name evidence="10" type="synonym">speH</name>
    <name evidence="11" type="ORF">L2A60_11455</name>
</gene>
<comment type="similarity">
    <text evidence="10">Belongs to the prokaryotic AdoMetDC family. Type 1 subfamily.</text>
</comment>
<comment type="cofactor">
    <cofactor evidence="10">
        <name>pyruvate</name>
        <dbReference type="ChEBI" id="CHEBI:15361"/>
    </cofactor>
    <text evidence="10">Binds 1 pyruvoyl group covalently per subunit.</text>
</comment>
<sequence length="154" mass="16543">MNALARLGMVSEIPSENQTFAHGEAGDMALPKDYFVERDGVKFAGTHLLVDLWGADRLDEPDLIDATLCAAALAAGATILHSHFHHFSPNGGVSGVVVLAESHISIHTWPERGYAALDIFMCGTCNPYKAIPMLKQAFTPSSVQVGEQRRGLIA</sequence>
<evidence type="ECO:0000256" key="5">
    <source>
        <dbReference type="ARBA" id="ARBA00023115"/>
    </source>
</evidence>
<keyword evidence="3 10" id="KW-0068">Autocatalytic cleavage</keyword>
<dbReference type="InterPro" id="IPR017716">
    <property type="entry name" value="S-AdoMet_deCOase_pro-enz"/>
</dbReference>
<feature type="active site" description="Proton donor; for catalytic activity" evidence="10">
    <location>
        <position position="122"/>
    </location>
</feature>
<evidence type="ECO:0000256" key="1">
    <source>
        <dbReference type="ARBA" id="ARBA00022691"/>
    </source>
</evidence>
<dbReference type="SUPFAM" id="SSF56276">
    <property type="entry name" value="S-adenosylmethionine decarboxylase"/>
    <property type="match status" value="1"/>
</dbReference>
<comment type="function">
    <text evidence="10">Catalyzes the decarboxylation of S-adenosylmethionine to S-adenosylmethioninamine (dcAdoMet), the propylamine donor required for the synthesis of the polyamines spermine and spermidine from the diamine putrescine.</text>
</comment>
<dbReference type="InterPro" id="IPR016067">
    <property type="entry name" value="S-AdoMet_deCO2ase_core"/>
</dbReference>
<evidence type="ECO:0000256" key="4">
    <source>
        <dbReference type="ARBA" id="ARBA00023066"/>
    </source>
</evidence>
<dbReference type="InterPro" id="IPR003826">
    <property type="entry name" value="AdoMetDC_fam_prok"/>
</dbReference>
<comment type="PTM">
    <text evidence="10">Is synthesized initially as an inactive proenzyme. Formation of the active enzyme involves a self-maturation process in which the active site pyruvoyl group is generated from an internal serine residue via an autocatalytic post-translational modification. Two non-identical subunits are generated from the proenzyme in this reaction, and the pyruvate is formed at the N-terminus of the alpha chain, which is derived from the carboxyl end of the proenzyme. The post-translation cleavage follows an unusual pathway, termed non-hydrolytic serinolysis, in which the side chain hydroxyl group of the serine supplies its oxygen atom to form the C-terminus of the beta chain, while the remainder of the serine residue undergoes an oxidative deamination to produce ammonia and the pyruvoyl group blocking the N-terminus of the alpha chain.</text>
</comment>
<dbReference type="Pfam" id="PF02675">
    <property type="entry name" value="AdoMet_dc"/>
    <property type="match status" value="1"/>
</dbReference>
<evidence type="ECO:0000256" key="8">
    <source>
        <dbReference type="ARBA" id="ARBA00023270"/>
    </source>
</evidence>
<feature type="modified residue" description="Pyruvic acid (Ser); by autocatalysis" evidence="10">
    <location>
        <position position="102"/>
    </location>
</feature>
<keyword evidence="5 10" id="KW-0620">Polyamine biosynthesis</keyword>
<evidence type="ECO:0000256" key="9">
    <source>
        <dbReference type="ARBA" id="ARBA00023317"/>
    </source>
</evidence>
<feature type="chain" id="PRO_5044937240" description="S-adenosylmethionine decarboxylase beta chain" evidence="10">
    <location>
        <begin position="1"/>
        <end position="101"/>
    </location>
</feature>
<evidence type="ECO:0000256" key="2">
    <source>
        <dbReference type="ARBA" id="ARBA00022793"/>
    </source>
</evidence>
<dbReference type="Gene3D" id="3.30.160.750">
    <property type="match status" value="1"/>
</dbReference>
<dbReference type="NCBIfam" id="TIGR03330">
    <property type="entry name" value="SAM_DCase_Bsu"/>
    <property type="match status" value="1"/>
</dbReference>
<proteinExistence type="inferred from homology"/>
<evidence type="ECO:0000256" key="3">
    <source>
        <dbReference type="ARBA" id="ARBA00022813"/>
    </source>
</evidence>
<keyword evidence="7 10" id="KW-0456">Lyase</keyword>
<feature type="active site" description="Proton acceptor; for processing activity" evidence="10">
    <location>
        <position position="107"/>
    </location>
</feature>
<keyword evidence="9 10" id="KW-0670">Pyruvate</keyword>
<dbReference type="InterPro" id="IPR042286">
    <property type="entry name" value="AdoMetDC_C"/>
</dbReference>
<feature type="active site" description="Schiff-base intermediate with substrate; via pyruvic acid" evidence="10">
    <location>
        <position position="102"/>
    </location>
</feature>
<dbReference type="EC" id="4.1.1.50" evidence="10"/>
<name>A0ABS9E052_9PROT</name>
<dbReference type="PANTHER" id="PTHR33866:SF2">
    <property type="entry name" value="S-ADENOSYLMETHIONINE DECARBOXYLASE PROENZYME"/>
    <property type="match status" value="1"/>
</dbReference>
<keyword evidence="6 10" id="KW-0865">Zymogen</keyword>
<dbReference type="Gene3D" id="3.30.360.110">
    <property type="entry name" value="S-adenosylmethionine decarboxylase domain"/>
    <property type="match status" value="1"/>
</dbReference>
<dbReference type="InterPro" id="IPR042284">
    <property type="entry name" value="AdoMetDC_N"/>
</dbReference>
<dbReference type="GO" id="GO:0004014">
    <property type="term" value="F:adenosylmethionine decarboxylase activity"/>
    <property type="evidence" value="ECO:0007669"/>
    <property type="project" value="UniProtKB-EC"/>
</dbReference>
<dbReference type="EMBL" id="JAKGBZ010000020">
    <property type="protein sequence ID" value="MCF3947291.1"/>
    <property type="molecule type" value="Genomic_DNA"/>
</dbReference>
<dbReference type="HAMAP" id="MF_00464">
    <property type="entry name" value="AdoMetDC_1"/>
    <property type="match status" value="1"/>
</dbReference>
<evidence type="ECO:0000256" key="10">
    <source>
        <dbReference type="HAMAP-Rule" id="MF_00464"/>
    </source>
</evidence>
<feature type="chain" id="PRO_5044937239" description="S-adenosylmethionine decarboxylase alpha chain" evidence="10">
    <location>
        <begin position="102"/>
        <end position="154"/>
    </location>
</feature>
<organism evidence="11 12">
    <name type="scientific">Acidiphilium iwatense</name>
    <dbReference type="NCBI Taxonomy" id="768198"/>
    <lineage>
        <taxon>Bacteria</taxon>
        <taxon>Pseudomonadati</taxon>
        <taxon>Pseudomonadota</taxon>
        <taxon>Alphaproteobacteria</taxon>
        <taxon>Acetobacterales</taxon>
        <taxon>Acidocellaceae</taxon>
        <taxon>Acidiphilium</taxon>
    </lineage>
</organism>
<keyword evidence="4 10" id="KW-0745">Spermidine biosynthesis</keyword>
<comment type="caution">
    <text evidence="11">The sequence shown here is derived from an EMBL/GenBank/DDBJ whole genome shotgun (WGS) entry which is preliminary data.</text>
</comment>
<keyword evidence="2 10" id="KW-0210">Decarboxylase</keyword>
<feature type="site" description="Cleavage (non-hydrolytic); by autolysis" evidence="10">
    <location>
        <begin position="101"/>
        <end position="102"/>
    </location>
</feature>
<evidence type="ECO:0000256" key="7">
    <source>
        <dbReference type="ARBA" id="ARBA00023239"/>
    </source>
</evidence>
<keyword evidence="1 10" id="KW-0949">S-adenosyl-L-methionine</keyword>
<accession>A0ABS9E052</accession>
<reference evidence="11 12" key="1">
    <citation type="submission" date="2022-01" db="EMBL/GenBank/DDBJ databases">
        <authorList>
            <person name="Won M."/>
            <person name="Kim S.-J."/>
            <person name="Kwon S.-W."/>
        </authorList>
    </citation>
    <scope>NUCLEOTIDE SEQUENCE [LARGE SCALE GENOMIC DNA]</scope>
    <source>
        <strain evidence="11 12">KCTC 23505</strain>
    </source>
</reference>
<evidence type="ECO:0000313" key="11">
    <source>
        <dbReference type="EMBL" id="MCF3947291.1"/>
    </source>
</evidence>
<protein>
    <recommendedName>
        <fullName evidence="10">S-adenosylmethionine decarboxylase proenzyme</fullName>
        <shortName evidence="10">AdoMetDC</shortName>
        <shortName evidence="10">SAMDC</shortName>
        <ecNumber evidence="10">4.1.1.50</ecNumber>
    </recommendedName>
    <component>
        <recommendedName>
            <fullName evidence="10">S-adenosylmethionine decarboxylase beta chain</fullName>
        </recommendedName>
    </component>
    <component>
        <recommendedName>
            <fullName evidence="10">S-adenosylmethionine decarboxylase alpha chain</fullName>
        </recommendedName>
    </component>
</protein>
<comment type="subunit">
    <text evidence="10">Heterotetramer of two alpha and two beta chains arranged as a dimer of alpha/beta heterodimers.</text>
</comment>
<keyword evidence="8 10" id="KW-0704">Schiff base</keyword>
<dbReference type="Proteomes" id="UP001521209">
    <property type="component" value="Unassembled WGS sequence"/>
</dbReference>
<dbReference type="PANTHER" id="PTHR33866">
    <property type="entry name" value="S-ADENOSYLMETHIONINE DECARBOXYLASE PROENZYME"/>
    <property type="match status" value="1"/>
</dbReference>
<comment type="catalytic activity">
    <reaction evidence="10">
        <text>S-adenosyl-L-methionine + H(+) = S-adenosyl 3-(methylsulfanyl)propylamine + CO2</text>
        <dbReference type="Rhea" id="RHEA:15981"/>
        <dbReference type="ChEBI" id="CHEBI:15378"/>
        <dbReference type="ChEBI" id="CHEBI:16526"/>
        <dbReference type="ChEBI" id="CHEBI:57443"/>
        <dbReference type="ChEBI" id="CHEBI:59789"/>
        <dbReference type="EC" id="4.1.1.50"/>
    </reaction>
</comment>
<dbReference type="RefSeq" id="WP_235704514.1">
    <property type="nucleotide sequence ID" value="NZ_JAKGBZ010000020.1"/>
</dbReference>
<evidence type="ECO:0000256" key="6">
    <source>
        <dbReference type="ARBA" id="ARBA00023145"/>
    </source>
</evidence>